<proteinExistence type="predicted"/>
<dbReference type="KEGG" id="scya:EJ357_33820"/>
<keyword evidence="1" id="KW-0812">Transmembrane</keyword>
<keyword evidence="1" id="KW-1133">Transmembrane helix</keyword>
<gene>
    <name evidence="2" type="ORF">EJ357_33820</name>
</gene>
<dbReference type="Proteomes" id="UP000280298">
    <property type="component" value="Chromosome"/>
</dbReference>
<evidence type="ECO:0000256" key="1">
    <source>
        <dbReference type="SAM" id="Phobius"/>
    </source>
</evidence>
<feature type="transmembrane region" description="Helical" evidence="1">
    <location>
        <begin position="119"/>
        <end position="141"/>
    </location>
</feature>
<accession>A0A3Q9EXW5</accession>
<dbReference type="EMBL" id="CP034539">
    <property type="protein sequence ID" value="AZQ37825.1"/>
    <property type="molecule type" value="Genomic_DNA"/>
</dbReference>
<evidence type="ECO:0000313" key="3">
    <source>
        <dbReference type="Proteomes" id="UP000280298"/>
    </source>
</evidence>
<keyword evidence="1" id="KW-0472">Membrane</keyword>
<protein>
    <submittedName>
        <fullName evidence="2">Uncharacterized protein</fullName>
    </submittedName>
</protein>
<dbReference type="OrthoDB" id="4200686at2"/>
<organism evidence="2 3">
    <name type="scientific">Streptomyces cyaneochromogenes</name>
    <dbReference type="NCBI Taxonomy" id="2496836"/>
    <lineage>
        <taxon>Bacteria</taxon>
        <taxon>Bacillati</taxon>
        <taxon>Actinomycetota</taxon>
        <taxon>Actinomycetes</taxon>
        <taxon>Kitasatosporales</taxon>
        <taxon>Streptomycetaceae</taxon>
        <taxon>Streptomyces</taxon>
    </lineage>
</organism>
<keyword evidence="3" id="KW-1185">Reference proteome</keyword>
<dbReference type="RefSeq" id="WP_126395492.1">
    <property type="nucleotide sequence ID" value="NZ_CP034539.1"/>
</dbReference>
<reference evidence="2 3" key="1">
    <citation type="journal article" date="2019" name="Int. J. Syst. Evol. Microbiol.">
        <title>Streptomyces cyaneochromogenes sp. nov., a blue pigment-producing actinomycete from manganese-contaminated soil.</title>
        <authorList>
            <person name="Tang X."/>
            <person name="Zhao J."/>
            <person name="Li K."/>
            <person name="Chen Z."/>
            <person name="Sun Y."/>
            <person name="Gao J."/>
        </authorList>
    </citation>
    <scope>NUCLEOTIDE SEQUENCE [LARGE SCALE GENOMIC DNA]</scope>
    <source>
        <strain evidence="2 3">MK-45</strain>
    </source>
</reference>
<name>A0A3Q9EXW5_9ACTN</name>
<dbReference type="AlphaFoldDB" id="A0A3Q9EXW5"/>
<sequence length="199" mass="21689">MPSADERENAAYGLRHIIKVSGENPVLVGRGLPNEFAPDDLRAGFTLYEDLAGLKPLCSVAPRATEAGSDGILVVLAPDGAELGVLRPPARTQRWRRSYEMGLPDGTRLVGRSGTVTSWGVYVVLCPLLAIYNVLGFLGGYGGPDWFLPTRTVWRTKDSLELGRAALKFYGTTDKYKVRVKRLDPRLAYAQAVLHDSSG</sequence>
<evidence type="ECO:0000313" key="2">
    <source>
        <dbReference type="EMBL" id="AZQ37825.1"/>
    </source>
</evidence>